<keyword evidence="3" id="KW-1185">Reference proteome</keyword>
<reference evidence="2" key="1">
    <citation type="journal article" date="2023" name="Mol. Phylogenet. Evol.">
        <title>Genome-scale phylogeny and comparative genomics of the fungal order Sordariales.</title>
        <authorList>
            <person name="Hensen N."/>
            <person name="Bonometti L."/>
            <person name="Westerberg I."/>
            <person name="Brannstrom I.O."/>
            <person name="Guillou S."/>
            <person name="Cros-Aarteil S."/>
            <person name="Calhoun S."/>
            <person name="Haridas S."/>
            <person name="Kuo A."/>
            <person name="Mondo S."/>
            <person name="Pangilinan J."/>
            <person name="Riley R."/>
            <person name="LaButti K."/>
            <person name="Andreopoulos B."/>
            <person name="Lipzen A."/>
            <person name="Chen C."/>
            <person name="Yan M."/>
            <person name="Daum C."/>
            <person name="Ng V."/>
            <person name="Clum A."/>
            <person name="Steindorff A."/>
            <person name="Ohm R.A."/>
            <person name="Martin F."/>
            <person name="Silar P."/>
            <person name="Natvig D.O."/>
            <person name="Lalanne C."/>
            <person name="Gautier V."/>
            <person name="Ament-Velasquez S.L."/>
            <person name="Kruys A."/>
            <person name="Hutchinson M.I."/>
            <person name="Powell A.J."/>
            <person name="Barry K."/>
            <person name="Miller A.N."/>
            <person name="Grigoriev I.V."/>
            <person name="Debuchy R."/>
            <person name="Gladieux P."/>
            <person name="Hiltunen Thoren M."/>
            <person name="Johannesson H."/>
        </authorList>
    </citation>
    <scope>NUCLEOTIDE SEQUENCE</scope>
    <source>
        <strain evidence="2">CBS 958.72</strain>
    </source>
</reference>
<dbReference type="AlphaFoldDB" id="A0AAE0K7Z5"/>
<comment type="caution">
    <text evidence="2">The sequence shown here is derived from an EMBL/GenBank/DDBJ whole genome shotgun (WGS) entry which is preliminary data.</text>
</comment>
<organism evidence="2 3">
    <name type="scientific">Lasiosphaeria ovina</name>
    <dbReference type="NCBI Taxonomy" id="92902"/>
    <lineage>
        <taxon>Eukaryota</taxon>
        <taxon>Fungi</taxon>
        <taxon>Dikarya</taxon>
        <taxon>Ascomycota</taxon>
        <taxon>Pezizomycotina</taxon>
        <taxon>Sordariomycetes</taxon>
        <taxon>Sordariomycetidae</taxon>
        <taxon>Sordariales</taxon>
        <taxon>Lasiosphaeriaceae</taxon>
        <taxon>Lasiosphaeria</taxon>
    </lineage>
</organism>
<protein>
    <submittedName>
        <fullName evidence="2">Uncharacterized protein</fullName>
    </submittedName>
</protein>
<evidence type="ECO:0000313" key="2">
    <source>
        <dbReference type="EMBL" id="KAK3371798.1"/>
    </source>
</evidence>
<accession>A0AAE0K7Z5</accession>
<name>A0AAE0K7Z5_9PEZI</name>
<sequence>MTWLDELERELKSDAAVDDFFEWVEKQQTNSPTDDPSSIFASVSGANWKTGNDSLLTLNSLLRRSRGGVMKEIHGLASSEVLETYNVDLVNPGLVLGMCYASPDAGNDSEPSKKSILFAPLGRLFAKHRSAGSDTACWFHTRLVLVVEILEDGSAGPLYFVSNVDDDDDDDDTKRPPPLDQNDGDIPAMFRGMPHFTVAEVEGKCGRDLAPRSGEPAIVKLKVESTSKPHIVETGAVASHWRDTLPTALYPLNQAEG</sequence>
<dbReference type="Proteomes" id="UP001287356">
    <property type="component" value="Unassembled WGS sequence"/>
</dbReference>
<evidence type="ECO:0000256" key="1">
    <source>
        <dbReference type="SAM" id="MobiDB-lite"/>
    </source>
</evidence>
<evidence type="ECO:0000313" key="3">
    <source>
        <dbReference type="Proteomes" id="UP001287356"/>
    </source>
</evidence>
<reference evidence="2" key="2">
    <citation type="submission" date="2023-06" db="EMBL/GenBank/DDBJ databases">
        <authorList>
            <consortium name="Lawrence Berkeley National Laboratory"/>
            <person name="Haridas S."/>
            <person name="Hensen N."/>
            <person name="Bonometti L."/>
            <person name="Westerberg I."/>
            <person name="Brannstrom I.O."/>
            <person name="Guillou S."/>
            <person name="Cros-Aarteil S."/>
            <person name="Calhoun S."/>
            <person name="Kuo A."/>
            <person name="Mondo S."/>
            <person name="Pangilinan J."/>
            <person name="Riley R."/>
            <person name="Labutti K."/>
            <person name="Andreopoulos B."/>
            <person name="Lipzen A."/>
            <person name="Chen C."/>
            <person name="Yanf M."/>
            <person name="Daum C."/>
            <person name="Ng V."/>
            <person name="Clum A."/>
            <person name="Steindorff A."/>
            <person name="Ohm R."/>
            <person name="Martin F."/>
            <person name="Silar P."/>
            <person name="Natvig D."/>
            <person name="Lalanne C."/>
            <person name="Gautier V."/>
            <person name="Ament-Velasquez S.L."/>
            <person name="Kruys A."/>
            <person name="Hutchinson M.I."/>
            <person name="Powell A.J."/>
            <person name="Barry K."/>
            <person name="Miller A.N."/>
            <person name="Grigoriev I.V."/>
            <person name="Debuchy R."/>
            <person name="Gladieux P."/>
            <person name="Thoren M.H."/>
            <person name="Johannesson H."/>
        </authorList>
    </citation>
    <scope>NUCLEOTIDE SEQUENCE</scope>
    <source>
        <strain evidence="2">CBS 958.72</strain>
    </source>
</reference>
<feature type="region of interest" description="Disordered" evidence="1">
    <location>
        <begin position="161"/>
        <end position="187"/>
    </location>
</feature>
<dbReference type="EMBL" id="JAULSN010000005">
    <property type="protein sequence ID" value="KAK3371798.1"/>
    <property type="molecule type" value="Genomic_DNA"/>
</dbReference>
<gene>
    <name evidence="2" type="ORF">B0T24DRAFT_668353</name>
</gene>
<proteinExistence type="predicted"/>